<feature type="signal peptide" evidence="3">
    <location>
        <begin position="1"/>
        <end position="27"/>
    </location>
</feature>
<accession>A0ABP5LUC5</accession>
<keyword evidence="2" id="KW-0624">Polysaccharide degradation</keyword>
<proteinExistence type="inferred from homology"/>
<evidence type="ECO:0000256" key="2">
    <source>
        <dbReference type="RuleBase" id="RU361163"/>
    </source>
</evidence>
<keyword evidence="2" id="KW-0119">Carbohydrate metabolism</keyword>
<evidence type="ECO:0000313" key="5">
    <source>
        <dbReference type="Proteomes" id="UP001501771"/>
    </source>
</evidence>
<dbReference type="Gene3D" id="2.60.120.180">
    <property type="match status" value="1"/>
</dbReference>
<dbReference type="EMBL" id="BAAAQR010000012">
    <property type="protein sequence ID" value="GAA2152053.1"/>
    <property type="molecule type" value="Genomic_DNA"/>
</dbReference>
<name>A0ABP5LUC5_9ACTN</name>
<dbReference type="PANTHER" id="PTHR34002">
    <property type="entry name" value="BLR1656 PROTEIN"/>
    <property type="match status" value="1"/>
</dbReference>
<dbReference type="RefSeq" id="WP_344155236.1">
    <property type="nucleotide sequence ID" value="NZ_BAAAQR010000012.1"/>
</dbReference>
<keyword evidence="3" id="KW-0732">Signal</keyword>
<dbReference type="Pfam" id="PF01670">
    <property type="entry name" value="Glyco_hydro_12"/>
    <property type="match status" value="1"/>
</dbReference>
<comment type="caution">
    <text evidence="4">The sequence shown here is derived from an EMBL/GenBank/DDBJ whole genome shotgun (WGS) entry which is preliminary data.</text>
</comment>
<evidence type="ECO:0008006" key="6">
    <source>
        <dbReference type="Google" id="ProtNLM"/>
    </source>
</evidence>
<keyword evidence="2" id="KW-0326">Glycosidase</keyword>
<dbReference type="Proteomes" id="UP001501771">
    <property type="component" value="Unassembled WGS sequence"/>
</dbReference>
<keyword evidence="5" id="KW-1185">Reference proteome</keyword>
<keyword evidence="2" id="KW-0378">Hydrolase</keyword>
<protein>
    <recommendedName>
        <fullName evidence="6">Glycosyl hydrolase family 12</fullName>
    </recommendedName>
</protein>
<evidence type="ECO:0000313" key="4">
    <source>
        <dbReference type="EMBL" id="GAA2152053.1"/>
    </source>
</evidence>
<gene>
    <name evidence="4" type="ORF">GCM10009844_34940</name>
</gene>
<feature type="chain" id="PRO_5045116662" description="Glycosyl hydrolase family 12" evidence="3">
    <location>
        <begin position="28"/>
        <end position="253"/>
    </location>
</feature>
<dbReference type="InterPro" id="IPR013320">
    <property type="entry name" value="ConA-like_dom_sf"/>
</dbReference>
<dbReference type="InterPro" id="IPR013319">
    <property type="entry name" value="GH11/12"/>
</dbReference>
<comment type="similarity">
    <text evidence="1 2">Belongs to the glycosyl hydrolase 12 (cellulase H) family.</text>
</comment>
<evidence type="ECO:0000256" key="1">
    <source>
        <dbReference type="ARBA" id="ARBA00005519"/>
    </source>
</evidence>
<organism evidence="4 5">
    <name type="scientific">Nocardioides koreensis</name>
    <dbReference type="NCBI Taxonomy" id="433651"/>
    <lineage>
        <taxon>Bacteria</taxon>
        <taxon>Bacillati</taxon>
        <taxon>Actinomycetota</taxon>
        <taxon>Actinomycetes</taxon>
        <taxon>Propionibacteriales</taxon>
        <taxon>Nocardioidaceae</taxon>
        <taxon>Nocardioides</taxon>
    </lineage>
</organism>
<reference evidence="5" key="1">
    <citation type="journal article" date="2019" name="Int. J. Syst. Evol. Microbiol.">
        <title>The Global Catalogue of Microorganisms (GCM) 10K type strain sequencing project: providing services to taxonomists for standard genome sequencing and annotation.</title>
        <authorList>
            <consortium name="The Broad Institute Genomics Platform"/>
            <consortium name="The Broad Institute Genome Sequencing Center for Infectious Disease"/>
            <person name="Wu L."/>
            <person name="Ma J."/>
        </authorList>
    </citation>
    <scope>NUCLEOTIDE SEQUENCE [LARGE SCALE GENOMIC DNA]</scope>
    <source>
        <strain evidence="5">JCM 16022</strain>
    </source>
</reference>
<dbReference type="SUPFAM" id="SSF49899">
    <property type="entry name" value="Concanavalin A-like lectins/glucanases"/>
    <property type="match status" value="1"/>
</dbReference>
<sequence>MRTRILILVAALVGLLAPVGAVSPAEAATCSDPKFVTSDPNGMWSKGAYVVHNNMWNASGYKVSETLRACAPRNWSVRATASNKSGDGAVKTYPNVHKDYHNWDTGKEPRLSSFKSIKSTFAAKTPRAGIYNAAYDLWLNGVADGNSTEVMIWTDNYKQVPAGSVVAKGLSFSGHTWKVYATKDNRYIAFKPSGRITHDTVNVKRMLTWLVSKGRVPARSTLGQICFGFEIVSTGGEARTFKVNDFSVKSTRR</sequence>
<dbReference type="InterPro" id="IPR002594">
    <property type="entry name" value="GH12"/>
</dbReference>
<dbReference type="PANTHER" id="PTHR34002:SF9">
    <property type="entry name" value="XYLOGLUCAN-SPECIFIC ENDO-BETA-1,4-GLUCANASE A"/>
    <property type="match status" value="1"/>
</dbReference>
<evidence type="ECO:0000256" key="3">
    <source>
        <dbReference type="SAM" id="SignalP"/>
    </source>
</evidence>